<dbReference type="HOGENOM" id="CLU_2244252_0_0_10"/>
<organism evidence="1 2">
    <name type="scientific">Alistipes putredinis DSM 17216</name>
    <dbReference type="NCBI Taxonomy" id="445970"/>
    <lineage>
        <taxon>Bacteria</taxon>
        <taxon>Pseudomonadati</taxon>
        <taxon>Bacteroidota</taxon>
        <taxon>Bacteroidia</taxon>
        <taxon>Bacteroidales</taxon>
        <taxon>Rikenellaceae</taxon>
        <taxon>Alistipes</taxon>
    </lineage>
</organism>
<comment type="caution">
    <text evidence="1">The sequence shown here is derived from an EMBL/GenBank/DDBJ whole genome shotgun (WGS) entry which is preliminary data.</text>
</comment>
<dbReference type="EMBL" id="ABFK02000019">
    <property type="protein sequence ID" value="EDS03382.1"/>
    <property type="molecule type" value="Genomic_DNA"/>
</dbReference>
<keyword evidence="2" id="KW-1185">Reference proteome</keyword>
<reference evidence="1" key="1">
    <citation type="submission" date="2007-10" db="EMBL/GenBank/DDBJ databases">
        <authorList>
            <person name="Fulton L."/>
            <person name="Clifton S."/>
            <person name="Fulton B."/>
            <person name="Xu J."/>
            <person name="Minx P."/>
            <person name="Pepin K.H."/>
            <person name="Johnson M."/>
            <person name="Thiruvilangam P."/>
            <person name="Bhonagiri V."/>
            <person name="Nash W.E."/>
            <person name="Mardis E.R."/>
            <person name="Wilson R.K."/>
        </authorList>
    </citation>
    <scope>NUCLEOTIDE SEQUENCE [LARGE SCALE GENOMIC DNA]</scope>
    <source>
        <strain evidence="1">DSM 17216</strain>
    </source>
</reference>
<dbReference type="Proteomes" id="UP000005819">
    <property type="component" value="Unassembled WGS sequence"/>
</dbReference>
<proteinExistence type="predicted"/>
<protein>
    <submittedName>
        <fullName evidence="1">Uncharacterized protein</fullName>
    </submittedName>
</protein>
<dbReference type="AlphaFoldDB" id="B0MWU0"/>
<sequence>MPKTDTSSKVNNSTLTPAVFDVQQQIHYKYLYRTHLFRVGFSEHPETYLVNISGTTLDDHKVEVSRVYDELHPLMAIGRAVTEFYDNYVCGRIGSIIIKQRVVK</sequence>
<accession>B0MWU0</accession>
<evidence type="ECO:0000313" key="2">
    <source>
        <dbReference type="Proteomes" id="UP000005819"/>
    </source>
</evidence>
<reference evidence="1" key="2">
    <citation type="submission" date="2013-09" db="EMBL/GenBank/DDBJ databases">
        <title>Draft genome sequence of Alistipes putredinis (DSM 17216).</title>
        <authorList>
            <person name="Sudarsanam P."/>
            <person name="Ley R."/>
            <person name="Guruge J."/>
            <person name="Turnbaugh P.J."/>
            <person name="Mahowald M."/>
            <person name="Liep D."/>
            <person name="Gordon J."/>
        </authorList>
    </citation>
    <scope>NUCLEOTIDE SEQUENCE</scope>
    <source>
        <strain evidence="1">DSM 17216</strain>
    </source>
</reference>
<name>B0MWU0_9BACT</name>
<evidence type="ECO:0000313" key="1">
    <source>
        <dbReference type="EMBL" id="EDS03382.1"/>
    </source>
</evidence>
<gene>
    <name evidence="1" type="ORF">ALIPUT_01595</name>
</gene>